<dbReference type="NCBIfam" id="TIGR01640">
    <property type="entry name" value="F_box_assoc_1"/>
    <property type="match status" value="1"/>
</dbReference>
<gene>
    <name evidence="2" type="ORF">QYE76_069926</name>
</gene>
<feature type="domain" description="F-box" evidence="1">
    <location>
        <begin position="41"/>
        <end position="81"/>
    </location>
</feature>
<dbReference type="InterPro" id="IPR017451">
    <property type="entry name" value="F-box-assoc_interact_dom"/>
</dbReference>
<reference evidence="2" key="1">
    <citation type="submission" date="2023-07" db="EMBL/GenBank/DDBJ databases">
        <title>A chromosome-level genome assembly of Lolium multiflorum.</title>
        <authorList>
            <person name="Chen Y."/>
            <person name="Copetti D."/>
            <person name="Kolliker R."/>
            <person name="Studer B."/>
        </authorList>
    </citation>
    <scope>NUCLEOTIDE SEQUENCE</scope>
    <source>
        <strain evidence="2">02402/16</strain>
        <tissue evidence="2">Leaf</tissue>
    </source>
</reference>
<dbReference type="SUPFAM" id="SSF81383">
    <property type="entry name" value="F-box domain"/>
    <property type="match status" value="1"/>
</dbReference>
<dbReference type="SUPFAM" id="SSF50960">
    <property type="entry name" value="TolB, C-terminal domain"/>
    <property type="match status" value="1"/>
</dbReference>
<comment type="caution">
    <text evidence="2">The sequence shown here is derived from an EMBL/GenBank/DDBJ whole genome shotgun (WGS) entry which is preliminary data.</text>
</comment>
<accession>A0AAD8SIP7</accession>
<evidence type="ECO:0000313" key="2">
    <source>
        <dbReference type="EMBL" id="KAK1652121.1"/>
    </source>
</evidence>
<protein>
    <recommendedName>
        <fullName evidence="1">F-box domain-containing protein</fullName>
    </recommendedName>
</protein>
<evidence type="ECO:0000259" key="1">
    <source>
        <dbReference type="SMART" id="SM00256"/>
    </source>
</evidence>
<organism evidence="2 3">
    <name type="scientific">Lolium multiflorum</name>
    <name type="common">Italian ryegrass</name>
    <name type="synonym">Lolium perenne subsp. multiflorum</name>
    <dbReference type="NCBI Taxonomy" id="4521"/>
    <lineage>
        <taxon>Eukaryota</taxon>
        <taxon>Viridiplantae</taxon>
        <taxon>Streptophyta</taxon>
        <taxon>Embryophyta</taxon>
        <taxon>Tracheophyta</taxon>
        <taxon>Spermatophyta</taxon>
        <taxon>Magnoliopsida</taxon>
        <taxon>Liliopsida</taxon>
        <taxon>Poales</taxon>
        <taxon>Poaceae</taxon>
        <taxon>BOP clade</taxon>
        <taxon>Pooideae</taxon>
        <taxon>Poodae</taxon>
        <taxon>Poeae</taxon>
        <taxon>Poeae Chloroplast Group 2 (Poeae type)</taxon>
        <taxon>Loliodinae</taxon>
        <taxon>Loliinae</taxon>
        <taxon>Lolium</taxon>
    </lineage>
</organism>
<dbReference type="AlphaFoldDB" id="A0AAD8SIP7"/>
<dbReference type="PANTHER" id="PTHR31111">
    <property type="entry name" value="BNAA05G37150D PROTEIN-RELATED"/>
    <property type="match status" value="1"/>
</dbReference>
<evidence type="ECO:0000313" key="3">
    <source>
        <dbReference type="Proteomes" id="UP001231189"/>
    </source>
</evidence>
<dbReference type="Proteomes" id="UP001231189">
    <property type="component" value="Unassembled WGS sequence"/>
</dbReference>
<dbReference type="SMART" id="SM00256">
    <property type="entry name" value="FBOX"/>
    <property type="match status" value="1"/>
</dbReference>
<sequence length="398" mass="44213">MASMEFQVPSAPKRCRLDLGLAAAATSMTTPTAGGDDNVSLLEDVIFEILSWLPAKSLCRYRCVSKNWRALICNPGFVTVHRFRAEPLLVAMSCSGDGPSFLQMMDVQGNVVKVVKYPGCVQSFCLSIGRLLDPNFGHKFSNIRVIHLDTGKKFRTCQKPAKKERDVDASRSTRIERCFGFGSTAKSGVRKIFGVVLQLVITGIYQCEVLSLGKGAKWRPTRPPPYSISAVYDDYSEGVTLNGYVYFLSLDEESVLLISFDLESEEWKVIQGPSGVLSHAAMEKISIAELNGSVCLVQNMGFMICLWLLTDPSKQTWIKIYSIRMGYKPIHLLTPLRMIHPSGKLLFCYFYNKTSGPELQIYDPRSGGCTDVKNAPTNLVGNIRLCSTNVDPRFSVEL</sequence>
<dbReference type="Gene3D" id="1.20.1280.50">
    <property type="match status" value="1"/>
</dbReference>
<dbReference type="Pfam" id="PF08268">
    <property type="entry name" value="FBA_3"/>
    <property type="match status" value="1"/>
</dbReference>
<keyword evidence="3" id="KW-1185">Reference proteome</keyword>
<dbReference type="EMBL" id="JAUUTY010000004">
    <property type="protein sequence ID" value="KAK1652121.1"/>
    <property type="molecule type" value="Genomic_DNA"/>
</dbReference>
<dbReference type="InterPro" id="IPR013187">
    <property type="entry name" value="F-box-assoc_dom_typ3"/>
</dbReference>
<proteinExistence type="predicted"/>
<name>A0AAD8SIP7_LOLMU</name>
<dbReference type="InterPro" id="IPR001810">
    <property type="entry name" value="F-box_dom"/>
</dbReference>
<dbReference type="PANTHER" id="PTHR31111:SF136">
    <property type="entry name" value="F-BOX ASSOCIATED DOMAIN-CONTAINING PROTEIN"/>
    <property type="match status" value="1"/>
</dbReference>
<dbReference type="Pfam" id="PF00646">
    <property type="entry name" value="F-box"/>
    <property type="match status" value="1"/>
</dbReference>
<dbReference type="InterPro" id="IPR036047">
    <property type="entry name" value="F-box-like_dom_sf"/>
</dbReference>
<dbReference type="CDD" id="cd22157">
    <property type="entry name" value="F-box_AtFBW1-like"/>
    <property type="match status" value="1"/>
</dbReference>